<evidence type="ECO:0000313" key="1">
    <source>
        <dbReference type="EMBL" id="GBN12328.1"/>
    </source>
</evidence>
<dbReference type="EMBL" id="BGPR01005668">
    <property type="protein sequence ID" value="GBN12328.1"/>
    <property type="molecule type" value="Genomic_DNA"/>
</dbReference>
<organism evidence="1 2">
    <name type="scientific">Araneus ventricosus</name>
    <name type="common">Orbweaver spider</name>
    <name type="synonym">Epeira ventricosa</name>
    <dbReference type="NCBI Taxonomy" id="182803"/>
    <lineage>
        <taxon>Eukaryota</taxon>
        <taxon>Metazoa</taxon>
        <taxon>Ecdysozoa</taxon>
        <taxon>Arthropoda</taxon>
        <taxon>Chelicerata</taxon>
        <taxon>Arachnida</taxon>
        <taxon>Araneae</taxon>
        <taxon>Araneomorphae</taxon>
        <taxon>Entelegynae</taxon>
        <taxon>Araneoidea</taxon>
        <taxon>Araneidae</taxon>
        <taxon>Araneus</taxon>
    </lineage>
</organism>
<gene>
    <name evidence="1" type="ORF">AVEN_250728_1</name>
</gene>
<name>A0A4Y2LC78_ARAVE</name>
<evidence type="ECO:0000313" key="2">
    <source>
        <dbReference type="Proteomes" id="UP000499080"/>
    </source>
</evidence>
<dbReference type="AlphaFoldDB" id="A0A4Y2LC78"/>
<keyword evidence="2" id="KW-1185">Reference proteome</keyword>
<dbReference type="Proteomes" id="UP000499080">
    <property type="component" value="Unassembled WGS sequence"/>
</dbReference>
<reference evidence="1 2" key="1">
    <citation type="journal article" date="2019" name="Sci. Rep.">
        <title>Orb-weaving spider Araneus ventricosus genome elucidates the spidroin gene catalogue.</title>
        <authorList>
            <person name="Kono N."/>
            <person name="Nakamura H."/>
            <person name="Ohtoshi R."/>
            <person name="Moran D.A.P."/>
            <person name="Shinohara A."/>
            <person name="Yoshida Y."/>
            <person name="Fujiwara M."/>
            <person name="Mori M."/>
            <person name="Tomita M."/>
            <person name="Arakawa K."/>
        </authorList>
    </citation>
    <scope>NUCLEOTIDE SEQUENCE [LARGE SCALE GENOMIC DNA]</scope>
</reference>
<accession>A0A4Y2LC78</accession>
<protein>
    <submittedName>
        <fullName evidence="1">Uncharacterized protein</fullName>
    </submittedName>
</protein>
<comment type="caution">
    <text evidence="1">The sequence shown here is derived from an EMBL/GenBank/DDBJ whole genome shotgun (WGS) entry which is preliminary data.</text>
</comment>
<sequence>MGHDRGCMLDDRISPIPGDEYVLLCPLLCGVLHYRPKTKPFEAYCRSCSLVISLRSFGPDVHLFPALKSALSGHNFRSNEEVKQAVKNFPRLLAPTFTRLVS</sequence>
<proteinExistence type="predicted"/>